<evidence type="ECO:0000256" key="5">
    <source>
        <dbReference type="ARBA" id="ARBA00023136"/>
    </source>
</evidence>
<name>A0A1H8A8F4_9RHOB</name>
<evidence type="ECO:0000256" key="4">
    <source>
        <dbReference type="ARBA" id="ARBA00022989"/>
    </source>
</evidence>
<dbReference type="GO" id="GO:0005886">
    <property type="term" value="C:plasma membrane"/>
    <property type="evidence" value="ECO:0007669"/>
    <property type="project" value="UniProtKB-SubCell"/>
</dbReference>
<dbReference type="InterPro" id="IPR003838">
    <property type="entry name" value="ABC3_permease_C"/>
</dbReference>
<sequence length="420" mass="44572">MILRLATRSLMARALTVGLTVLAIALSVALFLGIEKVRTGARASFADTISGTDLIVGARSGSVQLLLYSVFRIGNATNNVTWDSYQDIAARPEVDWIVPISLGDSHRQFRVMGTTPAFFDRYKYRGDRDLVIGEGAGLNDLYDAVIGADVAQALGYAVGDAIVVSHGVASFTDHDDQPFRVAGIVEKTGTPVDRTVIVSLEAIEAIHVDWQQGGVALGGPAGPATPVETIRAMDLTPSAITAALVGVDQRTQIFGLQRWVNDYSQEPLLAVLPGVALQELWQIVGVAETALVAVSGMVVVTALLGMMAMILSSLNERRREMAIWRAMGARPATILSLLVLEAVVMAALGAILGFMLLYAGLWIAQPLFDAAFGLWLPIAAPHAQEFAVLGAVVLAAAVASLVPALRAYRLSLADGMMVKI</sequence>
<keyword evidence="2" id="KW-1003">Cell membrane</keyword>
<evidence type="ECO:0000256" key="3">
    <source>
        <dbReference type="ARBA" id="ARBA00022692"/>
    </source>
</evidence>
<keyword evidence="5 6" id="KW-0472">Membrane</keyword>
<dbReference type="Pfam" id="PF12704">
    <property type="entry name" value="MacB_PCD"/>
    <property type="match status" value="1"/>
</dbReference>
<comment type="subcellular location">
    <subcellularLocation>
        <location evidence="1">Cell membrane</location>
        <topology evidence="1">Multi-pass membrane protein</topology>
    </subcellularLocation>
</comment>
<evidence type="ECO:0000313" key="10">
    <source>
        <dbReference type="Proteomes" id="UP000199585"/>
    </source>
</evidence>
<dbReference type="OrthoDB" id="9784014at2"/>
<dbReference type="Pfam" id="PF02687">
    <property type="entry name" value="FtsX"/>
    <property type="match status" value="1"/>
</dbReference>
<dbReference type="PANTHER" id="PTHR43738">
    <property type="entry name" value="ABC TRANSPORTER, MEMBRANE PROTEIN"/>
    <property type="match status" value="1"/>
</dbReference>
<dbReference type="PANTHER" id="PTHR43738:SF2">
    <property type="entry name" value="ABC TRANSPORTER PERMEASE"/>
    <property type="match status" value="1"/>
</dbReference>
<feature type="domain" description="ABC3 transporter permease C-terminal" evidence="7">
    <location>
        <begin position="293"/>
        <end position="411"/>
    </location>
</feature>
<feature type="transmembrane region" description="Helical" evidence="6">
    <location>
        <begin position="290"/>
        <end position="311"/>
    </location>
</feature>
<evidence type="ECO:0000256" key="6">
    <source>
        <dbReference type="SAM" id="Phobius"/>
    </source>
</evidence>
<dbReference type="InterPro" id="IPR051125">
    <property type="entry name" value="ABC-4/HrtB_transporter"/>
</dbReference>
<proteinExistence type="predicted"/>
<keyword evidence="4 6" id="KW-1133">Transmembrane helix</keyword>
<feature type="transmembrane region" description="Helical" evidence="6">
    <location>
        <begin position="12"/>
        <end position="34"/>
    </location>
</feature>
<evidence type="ECO:0000313" key="9">
    <source>
        <dbReference type="EMBL" id="SEM66194.1"/>
    </source>
</evidence>
<feature type="transmembrane region" description="Helical" evidence="6">
    <location>
        <begin position="386"/>
        <end position="408"/>
    </location>
</feature>
<evidence type="ECO:0000259" key="7">
    <source>
        <dbReference type="Pfam" id="PF02687"/>
    </source>
</evidence>
<accession>A0A1H8A8F4</accession>
<dbReference type="STRING" id="245187.SAMN04488003_10335"/>
<evidence type="ECO:0000256" key="1">
    <source>
        <dbReference type="ARBA" id="ARBA00004651"/>
    </source>
</evidence>
<keyword evidence="3 6" id="KW-0812">Transmembrane</keyword>
<protein>
    <submittedName>
        <fullName evidence="9">Putative ABC transport system permease protein</fullName>
    </submittedName>
</protein>
<reference evidence="9 10" key="1">
    <citation type="submission" date="2016-10" db="EMBL/GenBank/DDBJ databases">
        <authorList>
            <person name="de Groot N.N."/>
        </authorList>
    </citation>
    <scope>NUCLEOTIDE SEQUENCE [LARGE SCALE GENOMIC DNA]</scope>
    <source>
        <strain evidence="9 10">DSM 16213</strain>
    </source>
</reference>
<dbReference type="EMBL" id="FOCI01000003">
    <property type="protein sequence ID" value="SEM66194.1"/>
    <property type="molecule type" value="Genomic_DNA"/>
</dbReference>
<keyword evidence="10" id="KW-1185">Reference proteome</keyword>
<evidence type="ECO:0000256" key="2">
    <source>
        <dbReference type="ARBA" id="ARBA00022475"/>
    </source>
</evidence>
<feature type="domain" description="MacB-like periplasmic core" evidence="8">
    <location>
        <begin position="18"/>
        <end position="205"/>
    </location>
</feature>
<gene>
    <name evidence="9" type="ORF">SAMN04488003_10335</name>
</gene>
<dbReference type="InterPro" id="IPR025857">
    <property type="entry name" value="MacB_PCD"/>
</dbReference>
<organism evidence="9 10">
    <name type="scientific">Loktanella fryxellensis</name>
    <dbReference type="NCBI Taxonomy" id="245187"/>
    <lineage>
        <taxon>Bacteria</taxon>
        <taxon>Pseudomonadati</taxon>
        <taxon>Pseudomonadota</taxon>
        <taxon>Alphaproteobacteria</taxon>
        <taxon>Rhodobacterales</taxon>
        <taxon>Roseobacteraceae</taxon>
        <taxon>Loktanella</taxon>
    </lineage>
</organism>
<dbReference type="Proteomes" id="UP000199585">
    <property type="component" value="Unassembled WGS sequence"/>
</dbReference>
<dbReference type="RefSeq" id="WP_089898784.1">
    <property type="nucleotide sequence ID" value="NZ_FOCI01000003.1"/>
</dbReference>
<feature type="transmembrane region" description="Helical" evidence="6">
    <location>
        <begin position="332"/>
        <end position="359"/>
    </location>
</feature>
<evidence type="ECO:0000259" key="8">
    <source>
        <dbReference type="Pfam" id="PF12704"/>
    </source>
</evidence>
<dbReference type="AlphaFoldDB" id="A0A1H8A8F4"/>